<organism evidence="1 2">
    <name type="scientific">Alkaliphilus metalliredigens (strain QYMF)</name>
    <dbReference type="NCBI Taxonomy" id="293826"/>
    <lineage>
        <taxon>Bacteria</taxon>
        <taxon>Bacillati</taxon>
        <taxon>Bacillota</taxon>
        <taxon>Clostridia</taxon>
        <taxon>Peptostreptococcales</taxon>
        <taxon>Natronincolaceae</taxon>
        <taxon>Alkaliphilus</taxon>
    </lineage>
</organism>
<dbReference type="AlphaFoldDB" id="A6TRC6"/>
<dbReference type="HOGENOM" id="CLU_2630282_0_0_9"/>
<evidence type="ECO:0000313" key="2">
    <source>
        <dbReference type="Proteomes" id="UP000001572"/>
    </source>
</evidence>
<accession>A6TRC6</accession>
<proteinExistence type="predicted"/>
<dbReference type="KEGG" id="amt:Amet_2592"/>
<dbReference type="STRING" id="293826.Amet_2592"/>
<gene>
    <name evidence="1" type="ordered locus">Amet_2592</name>
</gene>
<reference evidence="2" key="1">
    <citation type="journal article" date="2016" name="Genome Announc.">
        <title>Complete genome sequence of Alkaliphilus metalliredigens strain QYMF, an alkaliphilic and metal-reducing bacterium isolated from borax-contaminated leachate ponds.</title>
        <authorList>
            <person name="Hwang C."/>
            <person name="Copeland A."/>
            <person name="Lucas S."/>
            <person name="Lapidus A."/>
            <person name="Barry K."/>
            <person name="Detter J.C."/>
            <person name="Glavina Del Rio T."/>
            <person name="Hammon N."/>
            <person name="Israni S."/>
            <person name="Dalin E."/>
            <person name="Tice H."/>
            <person name="Pitluck S."/>
            <person name="Chertkov O."/>
            <person name="Brettin T."/>
            <person name="Bruce D."/>
            <person name="Han C."/>
            <person name="Schmutz J."/>
            <person name="Larimer F."/>
            <person name="Land M.L."/>
            <person name="Hauser L."/>
            <person name="Kyrpides N."/>
            <person name="Mikhailova N."/>
            <person name="Ye Q."/>
            <person name="Zhou J."/>
            <person name="Richardson P."/>
            <person name="Fields M.W."/>
        </authorList>
    </citation>
    <scope>NUCLEOTIDE SEQUENCE [LARGE SCALE GENOMIC DNA]</scope>
    <source>
        <strain evidence="2">QYMF</strain>
    </source>
</reference>
<sequence>MKVCKYAKISGINKGIFSRHNSCEYLQSAKERQRINEFKSLQNRRIYINEIPICPKDCLRNKAGDPACFIVNLEEAE</sequence>
<dbReference type="Proteomes" id="UP000001572">
    <property type="component" value="Chromosome"/>
</dbReference>
<keyword evidence="2" id="KW-1185">Reference proteome</keyword>
<protein>
    <submittedName>
        <fullName evidence="1">Uncharacterized protein</fullName>
    </submittedName>
</protein>
<dbReference type="EMBL" id="CP000724">
    <property type="protein sequence ID" value="ABR48744.1"/>
    <property type="molecule type" value="Genomic_DNA"/>
</dbReference>
<name>A6TRC6_ALKMQ</name>
<evidence type="ECO:0000313" key="1">
    <source>
        <dbReference type="EMBL" id="ABR48744.1"/>
    </source>
</evidence>